<evidence type="ECO:0000313" key="2">
    <source>
        <dbReference type="Proteomes" id="UP000800200"/>
    </source>
</evidence>
<accession>A0A6A6EQU0</accession>
<evidence type="ECO:0000313" key="1">
    <source>
        <dbReference type="EMBL" id="KAF2193068.1"/>
    </source>
</evidence>
<proteinExistence type="predicted"/>
<dbReference type="Proteomes" id="UP000800200">
    <property type="component" value="Unassembled WGS sequence"/>
</dbReference>
<dbReference type="AlphaFoldDB" id="A0A6A6EQU0"/>
<name>A0A6A6EQU0_9PEZI</name>
<reference evidence="1" key="1">
    <citation type="journal article" date="2020" name="Stud. Mycol.">
        <title>101 Dothideomycetes genomes: a test case for predicting lifestyles and emergence of pathogens.</title>
        <authorList>
            <person name="Haridas S."/>
            <person name="Albert R."/>
            <person name="Binder M."/>
            <person name="Bloem J."/>
            <person name="Labutti K."/>
            <person name="Salamov A."/>
            <person name="Andreopoulos B."/>
            <person name="Baker S."/>
            <person name="Barry K."/>
            <person name="Bills G."/>
            <person name="Bluhm B."/>
            <person name="Cannon C."/>
            <person name="Castanera R."/>
            <person name="Culley D."/>
            <person name="Daum C."/>
            <person name="Ezra D."/>
            <person name="Gonzalez J."/>
            <person name="Henrissat B."/>
            <person name="Kuo A."/>
            <person name="Liang C."/>
            <person name="Lipzen A."/>
            <person name="Lutzoni F."/>
            <person name="Magnuson J."/>
            <person name="Mondo S."/>
            <person name="Nolan M."/>
            <person name="Ohm R."/>
            <person name="Pangilinan J."/>
            <person name="Park H.-J."/>
            <person name="Ramirez L."/>
            <person name="Alfaro M."/>
            <person name="Sun H."/>
            <person name="Tritt A."/>
            <person name="Yoshinaga Y."/>
            <person name="Zwiers L.-H."/>
            <person name="Turgeon B."/>
            <person name="Goodwin S."/>
            <person name="Spatafora J."/>
            <person name="Crous P."/>
            <person name="Grigoriev I."/>
        </authorList>
    </citation>
    <scope>NUCLEOTIDE SEQUENCE</scope>
    <source>
        <strain evidence="1">CBS 207.26</strain>
    </source>
</reference>
<gene>
    <name evidence="1" type="ORF">K469DRAFT_693126</name>
</gene>
<sequence length="165" mass="18354">MRFVVRDLNGSRMFWPSTSGQRTRIELFVISWVHLVGWASSLAHYGDFVVGVGPDSLRLSQNMCLRTIATFDGPPNLLELLLYGRTNYALDKVAIAESHHGQNLKGSCPLNAVPPWALKFHVRAKLSYLLKAPLKIVGRKAASRLELPIPGPGSRDFFIQSLLSK</sequence>
<keyword evidence="2" id="KW-1185">Reference proteome</keyword>
<dbReference type="EMBL" id="ML994614">
    <property type="protein sequence ID" value="KAF2193068.1"/>
    <property type="molecule type" value="Genomic_DNA"/>
</dbReference>
<protein>
    <submittedName>
        <fullName evidence="1">Uncharacterized protein</fullName>
    </submittedName>
</protein>
<organism evidence="1 2">
    <name type="scientific">Zopfia rhizophila CBS 207.26</name>
    <dbReference type="NCBI Taxonomy" id="1314779"/>
    <lineage>
        <taxon>Eukaryota</taxon>
        <taxon>Fungi</taxon>
        <taxon>Dikarya</taxon>
        <taxon>Ascomycota</taxon>
        <taxon>Pezizomycotina</taxon>
        <taxon>Dothideomycetes</taxon>
        <taxon>Dothideomycetes incertae sedis</taxon>
        <taxon>Zopfiaceae</taxon>
        <taxon>Zopfia</taxon>
    </lineage>
</organism>